<dbReference type="SUPFAM" id="SSF48008">
    <property type="entry name" value="GntR ligand-binding domain-like"/>
    <property type="match status" value="1"/>
</dbReference>
<dbReference type="PROSITE" id="PS50949">
    <property type="entry name" value="HTH_GNTR"/>
    <property type="match status" value="1"/>
</dbReference>
<feature type="domain" description="HTH gntR-type" evidence="4">
    <location>
        <begin position="1"/>
        <end position="65"/>
    </location>
</feature>
<evidence type="ECO:0000256" key="1">
    <source>
        <dbReference type="ARBA" id="ARBA00023015"/>
    </source>
</evidence>
<dbReference type="AlphaFoldDB" id="A0A0P9CZD9"/>
<dbReference type="GO" id="GO:0003700">
    <property type="term" value="F:DNA-binding transcription factor activity"/>
    <property type="evidence" value="ECO:0007669"/>
    <property type="project" value="InterPro"/>
</dbReference>
<dbReference type="InterPro" id="IPR036390">
    <property type="entry name" value="WH_DNA-bd_sf"/>
</dbReference>
<reference evidence="5 6" key="1">
    <citation type="submission" date="2015-09" db="EMBL/GenBank/DDBJ databases">
        <title>Draft genome sequence of Alicyclobacillus ferrooxydans DSM 22381.</title>
        <authorList>
            <person name="Hemp J."/>
        </authorList>
    </citation>
    <scope>NUCLEOTIDE SEQUENCE [LARGE SCALE GENOMIC DNA]</scope>
    <source>
        <strain evidence="5 6">TC-34</strain>
    </source>
</reference>
<dbReference type="GO" id="GO:0003677">
    <property type="term" value="F:DNA binding"/>
    <property type="evidence" value="ECO:0007669"/>
    <property type="project" value="UniProtKB-KW"/>
</dbReference>
<protein>
    <recommendedName>
        <fullName evidence="4">HTH gntR-type domain-containing protein</fullName>
    </recommendedName>
</protein>
<dbReference type="PRINTS" id="PR00035">
    <property type="entry name" value="HTHGNTR"/>
</dbReference>
<dbReference type="Gene3D" id="1.20.120.530">
    <property type="entry name" value="GntR ligand-binding domain-like"/>
    <property type="match status" value="1"/>
</dbReference>
<dbReference type="CDD" id="cd07377">
    <property type="entry name" value="WHTH_GntR"/>
    <property type="match status" value="1"/>
</dbReference>
<dbReference type="SUPFAM" id="SSF46785">
    <property type="entry name" value="Winged helix' DNA-binding domain"/>
    <property type="match status" value="1"/>
</dbReference>
<dbReference type="PANTHER" id="PTHR43537">
    <property type="entry name" value="TRANSCRIPTIONAL REGULATOR, GNTR FAMILY"/>
    <property type="match status" value="1"/>
</dbReference>
<name>A0A0P9CZD9_9BACL</name>
<evidence type="ECO:0000313" key="5">
    <source>
        <dbReference type="EMBL" id="KPV42434.1"/>
    </source>
</evidence>
<keyword evidence="1" id="KW-0805">Transcription regulation</keyword>
<dbReference type="InterPro" id="IPR000524">
    <property type="entry name" value="Tscrpt_reg_HTH_GntR"/>
</dbReference>
<dbReference type="STRING" id="471514.AN477_17720"/>
<evidence type="ECO:0000256" key="3">
    <source>
        <dbReference type="ARBA" id="ARBA00023163"/>
    </source>
</evidence>
<evidence type="ECO:0000313" key="6">
    <source>
        <dbReference type="Proteomes" id="UP000050482"/>
    </source>
</evidence>
<dbReference type="SMART" id="SM00895">
    <property type="entry name" value="FCD"/>
    <property type="match status" value="1"/>
</dbReference>
<dbReference type="OrthoDB" id="9781630at2"/>
<gene>
    <name evidence="5" type="ORF">AN477_17720</name>
</gene>
<dbReference type="Gene3D" id="1.10.10.10">
    <property type="entry name" value="Winged helix-like DNA-binding domain superfamily/Winged helix DNA-binding domain"/>
    <property type="match status" value="1"/>
</dbReference>
<dbReference type="Proteomes" id="UP000050482">
    <property type="component" value="Unassembled WGS sequence"/>
</dbReference>
<dbReference type="PANTHER" id="PTHR43537:SF5">
    <property type="entry name" value="UXU OPERON TRANSCRIPTIONAL REGULATOR"/>
    <property type="match status" value="1"/>
</dbReference>
<proteinExistence type="predicted"/>
<dbReference type="InterPro" id="IPR011711">
    <property type="entry name" value="GntR_C"/>
</dbReference>
<dbReference type="Pfam" id="PF07729">
    <property type="entry name" value="FCD"/>
    <property type="match status" value="1"/>
</dbReference>
<dbReference type="RefSeq" id="WP_054970505.1">
    <property type="nucleotide sequence ID" value="NZ_LJCO01000077.1"/>
</dbReference>
<sequence length="219" mass="25026">MTDAYNQIRNDILTGVIKPGERLPEEQIAARLQLSRTPVREAIRRLTAEGLVIYSTNRGAAARMYQFEDVRDAYNLRAQVESYAASLAAQHASFEDCERLREANMECQQMADMCLQERTDNNVLAMVKANQAFHTIIAELSGNRYLRDFMKTVVSLPVAFNGFRWFSPSAFQESVRHHFVILAAIEHRDPDQARAVMTSHIYHGRDHVLTNINQVLDEN</sequence>
<keyword evidence="3" id="KW-0804">Transcription</keyword>
<comment type="caution">
    <text evidence="5">The sequence shown here is derived from an EMBL/GenBank/DDBJ whole genome shotgun (WGS) entry which is preliminary data.</text>
</comment>
<dbReference type="SMART" id="SM00345">
    <property type="entry name" value="HTH_GNTR"/>
    <property type="match status" value="1"/>
</dbReference>
<dbReference type="InterPro" id="IPR036388">
    <property type="entry name" value="WH-like_DNA-bd_sf"/>
</dbReference>
<keyword evidence="6" id="KW-1185">Reference proteome</keyword>
<organism evidence="5 6">
    <name type="scientific">Alicyclobacillus ferrooxydans</name>
    <dbReference type="NCBI Taxonomy" id="471514"/>
    <lineage>
        <taxon>Bacteria</taxon>
        <taxon>Bacillati</taxon>
        <taxon>Bacillota</taxon>
        <taxon>Bacilli</taxon>
        <taxon>Bacillales</taxon>
        <taxon>Alicyclobacillaceae</taxon>
        <taxon>Alicyclobacillus</taxon>
    </lineage>
</organism>
<accession>A0A0P9CZD9</accession>
<evidence type="ECO:0000256" key="2">
    <source>
        <dbReference type="ARBA" id="ARBA00023125"/>
    </source>
</evidence>
<dbReference type="EMBL" id="LJCO01000077">
    <property type="protein sequence ID" value="KPV42434.1"/>
    <property type="molecule type" value="Genomic_DNA"/>
</dbReference>
<dbReference type="InterPro" id="IPR008920">
    <property type="entry name" value="TF_FadR/GntR_C"/>
</dbReference>
<dbReference type="Pfam" id="PF00392">
    <property type="entry name" value="GntR"/>
    <property type="match status" value="1"/>
</dbReference>
<keyword evidence="2" id="KW-0238">DNA-binding</keyword>
<dbReference type="PATRIC" id="fig|471514.4.peg.5015"/>
<evidence type="ECO:0000259" key="4">
    <source>
        <dbReference type="PROSITE" id="PS50949"/>
    </source>
</evidence>